<reference evidence="11 12" key="1">
    <citation type="submission" date="2009-08" db="EMBL/GenBank/DDBJ databases">
        <title>The Genome Sequence of Spizellomyces punctatus strain DAOM BR117.</title>
        <authorList>
            <consortium name="The Broad Institute Genome Sequencing Platform"/>
            <person name="Russ C."/>
            <person name="Cuomo C."/>
            <person name="Shea T."/>
            <person name="Young S.K."/>
            <person name="Zeng Q."/>
            <person name="Koehrsen M."/>
            <person name="Haas B."/>
            <person name="Borodovsky M."/>
            <person name="Guigo R."/>
            <person name="Alvarado L."/>
            <person name="Berlin A."/>
            <person name="Bochicchio J."/>
            <person name="Borenstein D."/>
            <person name="Chapman S."/>
            <person name="Chen Z."/>
            <person name="Engels R."/>
            <person name="Freedman E."/>
            <person name="Gellesch M."/>
            <person name="Goldberg J."/>
            <person name="Griggs A."/>
            <person name="Gujja S."/>
            <person name="Heiman D."/>
            <person name="Hepburn T."/>
            <person name="Howarth C."/>
            <person name="Jen D."/>
            <person name="Larson L."/>
            <person name="Lewis B."/>
            <person name="Mehta T."/>
            <person name="Park D."/>
            <person name="Pearson M."/>
            <person name="Roberts A."/>
            <person name="Saif S."/>
            <person name="Shenoy N."/>
            <person name="Sisk P."/>
            <person name="Stolte C."/>
            <person name="Sykes S."/>
            <person name="Thomson T."/>
            <person name="Walk T."/>
            <person name="White J."/>
            <person name="Yandava C."/>
            <person name="Burger G."/>
            <person name="Gray M.W."/>
            <person name="Holland P.W.H."/>
            <person name="King N."/>
            <person name="Lang F.B.F."/>
            <person name="Roger A.J."/>
            <person name="Ruiz-Trillo I."/>
            <person name="Lander E."/>
            <person name="Nusbaum C."/>
        </authorList>
    </citation>
    <scope>NUCLEOTIDE SEQUENCE [LARGE SCALE GENOMIC DNA]</scope>
    <source>
        <strain evidence="11 12">DAOM BR117</strain>
    </source>
</reference>
<dbReference type="InterPro" id="IPR003368">
    <property type="entry name" value="POMP_repeat"/>
</dbReference>
<evidence type="ECO:0000313" key="12">
    <source>
        <dbReference type="Proteomes" id="UP000053201"/>
    </source>
</evidence>
<keyword evidence="12" id="KW-1185">Reference proteome</keyword>
<dbReference type="InterPro" id="IPR011050">
    <property type="entry name" value="Pectin_lyase_fold/virulence"/>
</dbReference>
<dbReference type="Pfam" id="PF02415">
    <property type="entry name" value="Chlam_PMP"/>
    <property type="match status" value="1"/>
</dbReference>
<evidence type="ECO:0000313" key="11">
    <source>
        <dbReference type="EMBL" id="KNC98603.1"/>
    </source>
</evidence>
<proteinExistence type="predicted"/>
<keyword evidence="5 9" id="KW-0732">Signal</keyword>
<dbReference type="OrthoDB" id="2111585at2759"/>
<evidence type="ECO:0000256" key="8">
    <source>
        <dbReference type="SAM" id="Phobius"/>
    </source>
</evidence>
<evidence type="ECO:0000256" key="5">
    <source>
        <dbReference type="ARBA" id="ARBA00022729"/>
    </source>
</evidence>
<feature type="transmembrane region" description="Helical" evidence="8">
    <location>
        <begin position="1177"/>
        <end position="1198"/>
    </location>
</feature>
<keyword evidence="4" id="KW-0964">Secreted</keyword>
<comment type="subcellular location">
    <subcellularLocation>
        <location evidence="1">Cell envelope</location>
    </subcellularLocation>
    <subcellularLocation>
        <location evidence="2">Cell outer membrane</location>
    </subcellularLocation>
    <subcellularLocation>
        <location evidence="3">Secreted</location>
    </subcellularLocation>
</comment>
<dbReference type="InParanoid" id="A0A0L0HD13"/>
<dbReference type="GeneID" id="27689608"/>
<dbReference type="OMA" id="HIASCIY"/>
<feature type="chain" id="PRO_5005539893" description="Right handed beta helix domain-containing protein" evidence="9">
    <location>
        <begin position="21"/>
        <end position="1328"/>
    </location>
</feature>
<evidence type="ECO:0000256" key="4">
    <source>
        <dbReference type="ARBA" id="ARBA00022525"/>
    </source>
</evidence>
<feature type="transmembrane region" description="Helical" evidence="8">
    <location>
        <begin position="1148"/>
        <end position="1171"/>
    </location>
</feature>
<evidence type="ECO:0000256" key="7">
    <source>
        <dbReference type="ARBA" id="ARBA00023237"/>
    </source>
</evidence>
<feature type="transmembrane region" description="Helical" evidence="8">
    <location>
        <begin position="1012"/>
        <end position="1035"/>
    </location>
</feature>
<accession>A0A0L0HD13</accession>
<evidence type="ECO:0000256" key="1">
    <source>
        <dbReference type="ARBA" id="ARBA00004196"/>
    </source>
</evidence>
<feature type="transmembrane region" description="Helical" evidence="8">
    <location>
        <begin position="1056"/>
        <end position="1076"/>
    </location>
</feature>
<dbReference type="Pfam" id="PF13229">
    <property type="entry name" value="Beta_helix"/>
    <property type="match status" value="1"/>
</dbReference>
<keyword evidence="8" id="KW-0812">Transmembrane</keyword>
<name>A0A0L0HD13_SPIPD</name>
<feature type="transmembrane region" description="Helical" evidence="8">
    <location>
        <begin position="1110"/>
        <end position="1128"/>
    </location>
</feature>
<dbReference type="SUPFAM" id="SSF51126">
    <property type="entry name" value="Pectin lyase-like"/>
    <property type="match status" value="2"/>
</dbReference>
<protein>
    <recommendedName>
        <fullName evidence="10">Right handed beta helix domain-containing protein</fullName>
    </recommendedName>
</protein>
<dbReference type="PANTHER" id="PTHR32158:SF20">
    <property type="match status" value="1"/>
</dbReference>
<feature type="transmembrane region" description="Helical" evidence="8">
    <location>
        <begin position="983"/>
        <end position="1000"/>
    </location>
</feature>
<keyword evidence="7" id="KW-0998">Cell outer membrane</keyword>
<feature type="domain" description="Right handed beta helix" evidence="10">
    <location>
        <begin position="260"/>
        <end position="382"/>
    </location>
</feature>
<dbReference type="PANTHER" id="PTHR32158">
    <property type="entry name" value="RING-TYPE DOMAIN-CONTAINING PROTEIN"/>
    <property type="match status" value="1"/>
</dbReference>
<evidence type="ECO:0000259" key="10">
    <source>
        <dbReference type="Pfam" id="PF13229"/>
    </source>
</evidence>
<evidence type="ECO:0000256" key="6">
    <source>
        <dbReference type="ARBA" id="ARBA00023136"/>
    </source>
</evidence>
<keyword evidence="8" id="KW-1133">Transmembrane helix</keyword>
<evidence type="ECO:0000256" key="2">
    <source>
        <dbReference type="ARBA" id="ARBA00004442"/>
    </source>
</evidence>
<sequence>MSGYTLLLVLIHMLTAVASASSFTLHVNNSAELVSGDGSDSSPFQNLDDAFAFVTGHLSNYTKFEIILEQPGDYPLNGDPFADDGGYTFASISVDQPLWLEIVGVSSAVITATPTLASSDAAGPMFSISNGATLAFKNMMLGVPGDAPYLDITWNFNAVDNSSIIFDRVTFGTSVTTLTGASTFMVNNNDQSSTSMMDCSMSSAVYLYPIVTGTSTLDISSMRATDAQKSALTIYATDFAIVRVSDSIFVNQVCWQELQGLVYTDGHAEVHWSNSIVRKRDMNGMDTSFDVFQPMGDSVMYISNSSFEDFGRIVWAWTQSSTTIWNSTFLNNSAASDSRIALVGPVSHLTIDNCTFIANGGGFQSYQYAPITIRNSIFIDHEIGDFVGTMFDLARGAWVQLQNVSMTSSSEFPVNVPSIVVMYDDSYFAADGLTLTGYKCLQCFDIEDAGKFYLTNSTISAVEAETLVFFGRKPIDLITGVEPAVITTTSFFNIQGQVISAALTVLHVQNSTFVNNNGGSLLQLRDTQTNFYFSNCSFTGNTSPENGAVASTCGGTLSFIDTVIANNSANALGGAIFCDFGSGQRLVIKRSKISSNTARVGGAIYSDNLASADQLVLQDLVFDANIAVARGGAWYSSAKSPLVEEGGSIVYNGNMAPGAPTRGTGPLTLGLIAPVEPSLAVYSGDILPKLTLAAYDAYNQTYYTVEDDPILVLEISVLCPYGVEAHNVTLVGQAESLLVDGSATFLGLSVLTNAGNYTLKFAEQPAPGMDTSSLHDVTLPLVIKTCDPPLLLVEIDGSPYPQCRPALCPRGCSPAGACVADGNCTCSVDPSYEGFDCRLKKSVNDSMSFTFANSLVPYTIQARDVLFSNLSQLYQPDYAVVYRSFSPSIDTVVFKYSLMKIASDDFVSYRELQSMIPGTVALLSQLGLPSSDASIVAGDLANIDRGVPGIVIMAIAVLGIFLTAGSEIVIFRRGNNSAPTYTVNSLLAVGTAFLWAYPITDAVEPTSITCRTQILLVPFTLGIILPWLLVKAFYYRYYLMNGVLLRRGMSRSDRNAFLSVFTGLHLLFWAITIVWLTTDLPVPKIQYDESSQLRYWTCQGSAPFTRSPHLFTLLSFSCLLLAISGVVLRRIGSSQFASSIPARQDKMIFGNVFNFLVLGALLVGLVIPEFLNARIQIAVRAVVIFTAAATLVATSFIFRMVETKREGTAGEVTQSMILKIAFSTNQSQKPQTEYIPVKYNKSSLVFWSAAEMDLQLPHLVLYDSESKAGRFYDLKKCQIVKASNYCIRIKPKKQMEELHIQLNSDDAVSAFLQKAESYLNQARKEQNL</sequence>
<dbReference type="VEuPathDB" id="FungiDB:SPPG_06285"/>
<evidence type="ECO:0000256" key="3">
    <source>
        <dbReference type="ARBA" id="ARBA00004613"/>
    </source>
</evidence>
<feature type="signal peptide" evidence="9">
    <location>
        <begin position="1"/>
        <end position="20"/>
    </location>
</feature>
<dbReference type="GO" id="GO:0005576">
    <property type="term" value="C:extracellular region"/>
    <property type="evidence" value="ECO:0007669"/>
    <property type="project" value="UniProtKB-SubCell"/>
</dbReference>
<feature type="transmembrane region" description="Helical" evidence="8">
    <location>
        <begin position="950"/>
        <end position="971"/>
    </location>
</feature>
<dbReference type="InterPro" id="IPR039448">
    <property type="entry name" value="Beta_helix"/>
</dbReference>
<dbReference type="RefSeq" id="XP_016606643.1">
    <property type="nucleotide sequence ID" value="XM_016754501.1"/>
</dbReference>
<dbReference type="Proteomes" id="UP000053201">
    <property type="component" value="Unassembled WGS sequence"/>
</dbReference>
<gene>
    <name evidence="11" type="ORF">SPPG_06285</name>
</gene>
<evidence type="ECO:0000256" key="9">
    <source>
        <dbReference type="SAM" id="SignalP"/>
    </source>
</evidence>
<dbReference type="EMBL" id="KQ257460">
    <property type="protein sequence ID" value="KNC98603.1"/>
    <property type="molecule type" value="Genomic_DNA"/>
</dbReference>
<keyword evidence="6 8" id="KW-0472">Membrane</keyword>
<organism evidence="11 12">
    <name type="scientific">Spizellomyces punctatus (strain DAOM BR117)</name>
    <dbReference type="NCBI Taxonomy" id="645134"/>
    <lineage>
        <taxon>Eukaryota</taxon>
        <taxon>Fungi</taxon>
        <taxon>Fungi incertae sedis</taxon>
        <taxon>Chytridiomycota</taxon>
        <taxon>Chytridiomycota incertae sedis</taxon>
        <taxon>Chytridiomycetes</taxon>
        <taxon>Spizellomycetales</taxon>
        <taxon>Spizellomycetaceae</taxon>
        <taxon>Spizellomyces</taxon>
    </lineage>
</organism>